<dbReference type="SUPFAM" id="SSF49785">
    <property type="entry name" value="Galactose-binding domain-like"/>
    <property type="match status" value="1"/>
</dbReference>
<dbReference type="Gene3D" id="3.40.50.200">
    <property type="entry name" value="Peptidase S8/S53 domain"/>
    <property type="match status" value="1"/>
</dbReference>
<dbReference type="SUPFAM" id="SSF52743">
    <property type="entry name" value="Subtilisin-like"/>
    <property type="match status" value="1"/>
</dbReference>
<keyword evidence="4 8" id="KW-0378">Hydrolase</keyword>
<accession>A0A520MRU1</accession>
<dbReference type="CDD" id="cd04059">
    <property type="entry name" value="Peptidases_S8_Protein_convertases_Kexins_Furin-like"/>
    <property type="match status" value="1"/>
</dbReference>
<comment type="caution">
    <text evidence="11">The sequence shown here is derived from an EMBL/GenBank/DDBJ whole genome shotgun (WGS) entry which is preliminary data.</text>
</comment>
<protein>
    <recommendedName>
        <fullName evidence="10">P/Homo B domain-containing protein</fullName>
    </recommendedName>
</protein>
<sequence length="735" mass="78926">TPEPTPEPTPAPTDLINLSKVNVCWQGECNDILQAENFKQGSTLGGEVKPGKYTIYSFRPDEGANAPSYQGSVWPYGMMPDERNEYSCDWENCATDLDQNLWIFTVGEDRFLAIDPTPDGDSSDAFFVYQYANDESEADANGIDVEDWFTWKFNGEAWLAPTPTPEPTPEPTPGPTPEPTPAPDSIPSADTDPLFDYLWEINNTGQTNFATNGGTPGADLNLRQAWVDGYTGNDVVVAIVDEGLEILHEDLAGNVLDGGSYNFLTNTNDPTLDPALDNTGDHGTAVAGIIGMKAYNDVGGVGIAYDSSLVGYNYLESQSSTNFSKSFGGDTTSNFADVFNGSFGSSYGDDTTYSFPSISTFRQNIYRAGVGTGKVYVRSAGNDFYDNGPCGGAPDRESQILSCTGVEIDDTKNFEEVITVAALNADGIKSSYSTPGSTIWVSGFGGEYGINEDVFNAASYIDRGPAIMTTDQSGCENGYSSSVGRKYNRFNIPGTSFNPNEENADCNYLSTFNGTSAAAPTITGVVALMMSANPNLDYRGVKHLLAQTSVVVDSDRRVSLGGVDLHSWVTNAAGYKFHNWYGFGKADADAAVAAAAIFDQSSLGTQLFQDRTAEFTTPVVIPDNEGRTASMSLVSGAGSQGVIEFIRLKVKFDSAQADTLNDIGITLTSPSGTTHSVLQPLTNVSGLPTFYWAIGVAGFYGEDMDGDWQVTVFDYSADNISPGSWEGFEMEVHYR</sequence>
<feature type="non-terminal residue" evidence="11">
    <location>
        <position position="1"/>
    </location>
</feature>
<reference evidence="11 12" key="1">
    <citation type="submission" date="2019-02" db="EMBL/GenBank/DDBJ databases">
        <title>Prokaryotic population dynamics and viral predation in marine succession experiment using metagenomics: the confinement effect.</title>
        <authorList>
            <person name="Haro-Moreno J.M."/>
            <person name="Rodriguez-Valera F."/>
            <person name="Lopez-Perez M."/>
        </authorList>
    </citation>
    <scope>NUCLEOTIDE SEQUENCE [LARGE SCALE GENOMIC DNA]</scope>
    <source>
        <strain evidence="11">MED-G166</strain>
    </source>
</reference>
<name>A0A520MRU1_9GAMM</name>
<evidence type="ECO:0000256" key="6">
    <source>
        <dbReference type="ARBA" id="ARBA00022837"/>
    </source>
</evidence>
<evidence type="ECO:0000313" key="12">
    <source>
        <dbReference type="Proteomes" id="UP000320146"/>
    </source>
</evidence>
<dbReference type="PROSITE" id="PS00138">
    <property type="entry name" value="SUBTILASE_SER"/>
    <property type="match status" value="1"/>
</dbReference>
<dbReference type="PROSITE" id="PS00137">
    <property type="entry name" value="SUBTILASE_HIS"/>
    <property type="match status" value="1"/>
</dbReference>
<dbReference type="Pfam" id="PF01483">
    <property type="entry name" value="P_proprotein"/>
    <property type="match status" value="1"/>
</dbReference>
<dbReference type="PROSITE" id="PS51829">
    <property type="entry name" value="P_HOMO_B"/>
    <property type="match status" value="1"/>
</dbReference>
<evidence type="ECO:0000256" key="3">
    <source>
        <dbReference type="ARBA" id="ARBA00022729"/>
    </source>
</evidence>
<dbReference type="InterPro" id="IPR034182">
    <property type="entry name" value="Kexin/furin"/>
</dbReference>
<dbReference type="InterPro" id="IPR002884">
    <property type="entry name" value="P_dom"/>
</dbReference>
<dbReference type="InterPro" id="IPR000209">
    <property type="entry name" value="Peptidase_S8/S53_dom"/>
</dbReference>
<evidence type="ECO:0000256" key="9">
    <source>
        <dbReference type="SAM" id="MobiDB-lite"/>
    </source>
</evidence>
<feature type="domain" description="P/Homo B" evidence="10">
    <location>
        <begin position="603"/>
        <end position="735"/>
    </location>
</feature>
<comment type="similarity">
    <text evidence="1">Belongs to the peptidase S8 family. Furin subfamily.</text>
</comment>
<feature type="region of interest" description="Disordered" evidence="9">
    <location>
        <begin position="159"/>
        <end position="189"/>
    </location>
</feature>
<keyword evidence="5 8" id="KW-0720">Serine protease</keyword>
<evidence type="ECO:0000256" key="1">
    <source>
        <dbReference type="ARBA" id="ARBA00005325"/>
    </source>
</evidence>
<dbReference type="InterPro" id="IPR015500">
    <property type="entry name" value="Peptidase_S8_subtilisin-rel"/>
</dbReference>
<dbReference type="InterPro" id="IPR023828">
    <property type="entry name" value="Peptidase_S8_Ser-AS"/>
</dbReference>
<dbReference type="Pfam" id="PF00082">
    <property type="entry name" value="Peptidase_S8"/>
    <property type="match status" value="1"/>
</dbReference>
<dbReference type="Gene3D" id="2.60.120.260">
    <property type="entry name" value="Galactose-binding domain-like"/>
    <property type="match status" value="1"/>
</dbReference>
<proteinExistence type="inferred from homology"/>
<evidence type="ECO:0000313" key="11">
    <source>
        <dbReference type="EMBL" id="RZO23940.1"/>
    </source>
</evidence>
<dbReference type="GO" id="GO:0016020">
    <property type="term" value="C:membrane"/>
    <property type="evidence" value="ECO:0007669"/>
    <property type="project" value="TreeGrafter"/>
</dbReference>
<dbReference type="GO" id="GO:0012505">
    <property type="term" value="C:endomembrane system"/>
    <property type="evidence" value="ECO:0007669"/>
    <property type="project" value="UniProtKB-ARBA"/>
</dbReference>
<dbReference type="AlphaFoldDB" id="A0A520MRU1"/>
<evidence type="ECO:0000259" key="10">
    <source>
        <dbReference type="PROSITE" id="PS51829"/>
    </source>
</evidence>
<dbReference type="InterPro" id="IPR022398">
    <property type="entry name" value="Peptidase_S8_His-AS"/>
</dbReference>
<dbReference type="GO" id="GO:0004252">
    <property type="term" value="F:serine-type endopeptidase activity"/>
    <property type="evidence" value="ECO:0007669"/>
    <property type="project" value="UniProtKB-UniRule"/>
</dbReference>
<feature type="compositionally biased region" description="Pro residues" evidence="9">
    <location>
        <begin position="162"/>
        <end position="184"/>
    </location>
</feature>
<organism evidence="11 12">
    <name type="scientific">SAR86 cluster bacterium</name>
    <dbReference type="NCBI Taxonomy" id="2030880"/>
    <lineage>
        <taxon>Bacteria</taxon>
        <taxon>Pseudomonadati</taxon>
        <taxon>Pseudomonadota</taxon>
        <taxon>Gammaproteobacteria</taxon>
        <taxon>SAR86 cluster</taxon>
    </lineage>
</organism>
<dbReference type="PANTHER" id="PTHR42884:SF14">
    <property type="entry name" value="NEUROENDOCRINE CONVERTASE 1"/>
    <property type="match status" value="1"/>
</dbReference>
<dbReference type="GO" id="GO:0005737">
    <property type="term" value="C:cytoplasm"/>
    <property type="evidence" value="ECO:0007669"/>
    <property type="project" value="UniProtKB-ARBA"/>
</dbReference>
<evidence type="ECO:0000256" key="5">
    <source>
        <dbReference type="ARBA" id="ARBA00022825"/>
    </source>
</evidence>
<dbReference type="PRINTS" id="PR00723">
    <property type="entry name" value="SUBTILISIN"/>
</dbReference>
<dbReference type="GO" id="GO:0016485">
    <property type="term" value="P:protein processing"/>
    <property type="evidence" value="ECO:0007669"/>
    <property type="project" value="TreeGrafter"/>
</dbReference>
<feature type="active site" description="Charge relay system" evidence="7 8">
    <location>
        <position position="282"/>
    </location>
</feature>
<evidence type="ECO:0000256" key="4">
    <source>
        <dbReference type="ARBA" id="ARBA00022801"/>
    </source>
</evidence>
<feature type="active site" description="Charge relay system" evidence="7 8">
    <location>
        <position position="516"/>
    </location>
</feature>
<dbReference type="PANTHER" id="PTHR42884">
    <property type="entry name" value="PROPROTEIN CONVERTASE SUBTILISIN/KEXIN-RELATED"/>
    <property type="match status" value="1"/>
</dbReference>
<dbReference type="InterPro" id="IPR036852">
    <property type="entry name" value="Peptidase_S8/S53_dom_sf"/>
</dbReference>
<gene>
    <name evidence="11" type="ORF">EVA99_02815</name>
</gene>
<keyword evidence="2 8" id="KW-0645">Protease</keyword>
<evidence type="ECO:0000256" key="7">
    <source>
        <dbReference type="PIRSR" id="PIRSR615500-1"/>
    </source>
</evidence>
<dbReference type="InterPro" id="IPR008979">
    <property type="entry name" value="Galactose-bd-like_sf"/>
</dbReference>
<dbReference type="EMBL" id="SHBL01000019">
    <property type="protein sequence ID" value="RZO23940.1"/>
    <property type="molecule type" value="Genomic_DNA"/>
</dbReference>
<dbReference type="Proteomes" id="UP000320146">
    <property type="component" value="Unassembled WGS sequence"/>
</dbReference>
<evidence type="ECO:0000256" key="8">
    <source>
        <dbReference type="PROSITE-ProRule" id="PRU01240"/>
    </source>
</evidence>
<evidence type="ECO:0000256" key="2">
    <source>
        <dbReference type="ARBA" id="ARBA00022670"/>
    </source>
</evidence>
<keyword evidence="3" id="KW-0732">Signal</keyword>
<keyword evidence="6" id="KW-0106">Calcium</keyword>
<dbReference type="PROSITE" id="PS51892">
    <property type="entry name" value="SUBTILASE"/>
    <property type="match status" value="1"/>
</dbReference>
<feature type="active site" description="Charge relay system" evidence="7 8">
    <location>
        <position position="241"/>
    </location>
</feature>